<feature type="transmembrane region" description="Helical" evidence="6">
    <location>
        <begin position="118"/>
        <end position="137"/>
    </location>
</feature>
<feature type="region of interest" description="Disordered" evidence="5">
    <location>
        <begin position="1"/>
        <end position="36"/>
    </location>
</feature>
<evidence type="ECO:0000256" key="5">
    <source>
        <dbReference type="SAM" id="MobiDB-lite"/>
    </source>
</evidence>
<evidence type="ECO:0000256" key="2">
    <source>
        <dbReference type="ARBA" id="ARBA00022692"/>
    </source>
</evidence>
<comment type="caution">
    <text evidence="8">The sequence shown here is derived from an EMBL/GenBank/DDBJ whole genome shotgun (WGS) entry which is preliminary data.</text>
</comment>
<protein>
    <recommendedName>
        <fullName evidence="7">Major facilitator superfamily (MFS) profile domain-containing protein</fullName>
    </recommendedName>
</protein>
<dbReference type="GO" id="GO:0005886">
    <property type="term" value="C:plasma membrane"/>
    <property type="evidence" value="ECO:0007669"/>
    <property type="project" value="TreeGrafter"/>
</dbReference>
<dbReference type="InterPro" id="IPR020846">
    <property type="entry name" value="MFS_dom"/>
</dbReference>
<evidence type="ECO:0000259" key="7">
    <source>
        <dbReference type="PROSITE" id="PS50850"/>
    </source>
</evidence>
<proteinExistence type="predicted"/>
<keyword evidence="9" id="KW-1185">Reference proteome</keyword>
<gene>
    <name evidence="8" type="ORF">N7496_010719</name>
</gene>
<evidence type="ECO:0000256" key="6">
    <source>
        <dbReference type="SAM" id="Phobius"/>
    </source>
</evidence>
<evidence type="ECO:0000313" key="9">
    <source>
        <dbReference type="Proteomes" id="UP001147782"/>
    </source>
</evidence>
<dbReference type="PANTHER" id="PTHR23508">
    <property type="entry name" value="CARBOXYLIC ACID TRANSPORTER PROTEIN HOMOLOG"/>
    <property type="match status" value="1"/>
</dbReference>
<dbReference type="OrthoDB" id="2153661at2759"/>
<name>A0A9W9RDS3_9EURO</name>
<accession>A0A9W9RDS3</accession>
<reference evidence="8" key="1">
    <citation type="submission" date="2022-11" db="EMBL/GenBank/DDBJ databases">
        <authorList>
            <person name="Petersen C."/>
        </authorList>
    </citation>
    <scope>NUCLEOTIDE SEQUENCE</scope>
    <source>
        <strain evidence="8">IBT 29864</strain>
    </source>
</reference>
<dbReference type="GO" id="GO:0046943">
    <property type="term" value="F:carboxylic acid transmembrane transporter activity"/>
    <property type="evidence" value="ECO:0007669"/>
    <property type="project" value="TreeGrafter"/>
</dbReference>
<dbReference type="InterPro" id="IPR036259">
    <property type="entry name" value="MFS_trans_sf"/>
</dbReference>
<keyword evidence="4 6" id="KW-0472">Membrane</keyword>
<feature type="transmembrane region" description="Helical" evidence="6">
    <location>
        <begin position="184"/>
        <end position="211"/>
    </location>
</feature>
<dbReference type="RefSeq" id="XP_056549592.1">
    <property type="nucleotide sequence ID" value="XM_056703632.1"/>
</dbReference>
<dbReference type="EMBL" id="JAPZBS010000009">
    <property type="protein sequence ID" value="KAJ5358306.1"/>
    <property type="molecule type" value="Genomic_DNA"/>
</dbReference>
<feature type="compositionally biased region" description="Polar residues" evidence="5">
    <location>
        <begin position="14"/>
        <end position="26"/>
    </location>
</feature>
<comment type="subcellular location">
    <subcellularLocation>
        <location evidence="1">Membrane</location>
        <topology evidence="1">Multi-pass membrane protein</topology>
    </subcellularLocation>
</comment>
<evidence type="ECO:0000256" key="4">
    <source>
        <dbReference type="ARBA" id="ARBA00023136"/>
    </source>
</evidence>
<feature type="transmembrane region" description="Helical" evidence="6">
    <location>
        <begin position="310"/>
        <end position="329"/>
    </location>
</feature>
<feature type="transmembrane region" description="Helical" evidence="6">
    <location>
        <begin position="143"/>
        <end position="163"/>
    </location>
</feature>
<sequence length="482" mass="52131">MATHMQRVDDPEGNTPTEKAPTTTVGTDGIDRHADSYHPTRWQSNVTIVSCYIANFSDGFQNSLANPTNVIFKKLLGSGGYSSDMKTRISNSLIIGAILGVVVLGYTSDMFSRRSGLLFTSGLVAIATLLSTLALQVHPSQKMLWYFVVVRGIAGFGVGGEYPPSAAAGIEESDGVMRAYRGPLYVSFTTLMATLASPILQIVYLICLVASNNNLTITFHAIYGIATVLPVIIIVLRMFMVDSTLFHNSNFTKQRRPFRLYVLLARRYWCRILTTSLAFFLYDFINFPNSIMSSTIIASLVKDNDIRKTAIWQVVLAVLPVPGVMIGAWLTNAIGRRNTGILGFAGYMVLGFIIGGTYSKLSKNIAAFVVLYGLLQAFGHMGPGATIGLISTESFPTAMRGMGYGIATAFGRTGAAVGTECFTPLQEAAGSSSTFYLAGGVAVVGILVYCLLPESSRLDLAQEDRELEEFLADQGYAMEKAT</sequence>
<dbReference type="PANTHER" id="PTHR23508:SF10">
    <property type="entry name" value="CARBOXYLIC ACID TRANSPORTER PROTEIN HOMOLOG"/>
    <property type="match status" value="1"/>
</dbReference>
<dbReference type="PROSITE" id="PS50850">
    <property type="entry name" value="MFS"/>
    <property type="match status" value="1"/>
</dbReference>
<organism evidence="8 9">
    <name type="scientific">Penicillium cataractarum</name>
    <dbReference type="NCBI Taxonomy" id="2100454"/>
    <lineage>
        <taxon>Eukaryota</taxon>
        <taxon>Fungi</taxon>
        <taxon>Dikarya</taxon>
        <taxon>Ascomycota</taxon>
        <taxon>Pezizomycotina</taxon>
        <taxon>Eurotiomycetes</taxon>
        <taxon>Eurotiomycetidae</taxon>
        <taxon>Eurotiales</taxon>
        <taxon>Aspergillaceae</taxon>
        <taxon>Penicillium</taxon>
    </lineage>
</organism>
<dbReference type="Pfam" id="PF00083">
    <property type="entry name" value="Sugar_tr"/>
    <property type="match status" value="2"/>
</dbReference>
<feature type="domain" description="Major facilitator superfamily (MFS) profile" evidence="7">
    <location>
        <begin position="47"/>
        <end position="457"/>
    </location>
</feature>
<dbReference type="InterPro" id="IPR005828">
    <property type="entry name" value="MFS_sugar_transport-like"/>
</dbReference>
<reference evidence="8" key="2">
    <citation type="journal article" date="2023" name="IMA Fungus">
        <title>Comparative genomic study of the Penicillium genus elucidates a diverse pangenome and 15 lateral gene transfer events.</title>
        <authorList>
            <person name="Petersen C."/>
            <person name="Sorensen T."/>
            <person name="Nielsen M.R."/>
            <person name="Sondergaard T.E."/>
            <person name="Sorensen J.L."/>
            <person name="Fitzpatrick D.A."/>
            <person name="Frisvad J.C."/>
            <person name="Nielsen K.L."/>
        </authorList>
    </citation>
    <scope>NUCLEOTIDE SEQUENCE</scope>
    <source>
        <strain evidence="8">IBT 29864</strain>
    </source>
</reference>
<keyword evidence="3 6" id="KW-1133">Transmembrane helix</keyword>
<dbReference type="SUPFAM" id="SSF103473">
    <property type="entry name" value="MFS general substrate transporter"/>
    <property type="match status" value="1"/>
</dbReference>
<dbReference type="AlphaFoldDB" id="A0A9W9RDS3"/>
<dbReference type="Gene3D" id="1.20.1250.20">
    <property type="entry name" value="MFS general substrate transporter like domains"/>
    <property type="match status" value="1"/>
</dbReference>
<keyword evidence="2 6" id="KW-0812">Transmembrane</keyword>
<feature type="transmembrane region" description="Helical" evidence="6">
    <location>
        <begin position="434"/>
        <end position="452"/>
    </location>
</feature>
<feature type="compositionally biased region" description="Basic and acidic residues" evidence="5">
    <location>
        <begin position="1"/>
        <end position="10"/>
    </location>
</feature>
<evidence type="ECO:0000313" key="8">
    <source>
        <dbReference type="EMBL" id="KAJ5358306.1"/>
    </source>
</evidence>
<feature type="transmembrane region" description="Helical" evidence="6">
    <location>
        <begin position="217"/>
        <end position="239"/>
    </location>
</feature>
<feature type="transmembrane region" description="Helical" evidence="6">
    <location>
        <begin position="89"/>
        <end position="106"/>
    </location>
</feature>
<dbReference type="Proteomes" id="UP001147782">
    <property type="component" value="Unassembled WGS sequence"/>
</dbReference>
<evidence type="ECO:0000256" key="1">
    <source>
        <dbReference type="ARBA" id="ARBA00004141"/>
    </source>
</evidence>
<feature type="transmembrane region" description="Helical" evidence="6">
    <location>
        <begin position="365"/>
        <end position="390"/>
    </location>
</feature>
<dbReference type="GeneID" id="81442811"/>
<feature type="transmembrane region" description="Helical" evidence="6">
    <location>
        <begin position="341"/>
        <end position="359"/>
    </location>
</feature>
<evidence type="ECO:0000256" key="3">
    <source>
        <dbReference type="ARBA" id="ARBA00022989"/>
    </source>
</evidence>